<evidence type="ECO:0000256" key="3">
    <source>
        <dbReference type="ARBA" id="ARBA00022840"/>
    </source>
</evidence>
<dbReference type="InterPro" id="IPR012340">
    <property type="entry name" value="NA-bd_OB-fold"/>
</dbReference>
<evidence type="ECO:0000313" key="5">
    <source>
        <dbReference type="EMBL" id="EEB35901.1"/>
    </source>
</evidence>
<name>B6W9J9_9FIRM</name>
<evidence type="ECO:0000256" key="2">
    <source>
        <dbReference type="ARBA" id="ARBA00022741"/>
    </source>
</evidence>
<dbReference type="CDD" id="cd03301">
    <property type="entry name" value="ABC_MalK_N"/>
    <property type="match status" value="1"/>
</dbReference>
<protein>
    <submittedName>
        <fullName evidence="5">ABC transporter, ATP-binding protein</fullName>
    </submittedName>
</protein>
<dbReference type="Pfam" id="PF00005">
    <property type="entry name" value="ABC_tran"/>
    <property type="match status" value="1"/>
</dbReference>
<dbReference type="EMBL" id="ABXA01000032">
    <property type="protein sequence ID" value="EEB35901.1"/>
    <property type="molecule type" value="Genomic_DNA"/>
</dbReference>
<dbReference type="InterPro" id="IPR008995">
    <property type="entry name" value="Mo/tungstate-bd_C_term_dom"/>
</dbReference>
<feature type="domain" description="ABC transporter" evidence="4">
    <location>
        <begin position="13"/>
        <end position="244"/>
    </location>
</feature>
<dbReference type="InterPro" id="IPR003593">
    <property type="entry name" value="AAA+_ATPase"/>
</dbReference>
<dbReference type="Gene3D" id="3.40.50.300">
    <property type="entry name" value="P-loop containing nucleotide triphosphate hydrolases"/>
    <property type="match status" value="1"/>
</dbReference>
<keyword evidence="3 5" id="KW-0067">ATP-binding</keyword>
<dbReference type="GO" id="GO:0005524">
    <property type="term" value="F:ATP binding"/>
    <property type="evidence" value="ECO:0007669"/>
    <property type="project" value="UniProtKB-KW"/>
</dbReference>
<dbReference type="PROSITE" id="PS50893">
    <property type="entry name" value="ABC_TRANSPORTER_2"/>
    <property type="match status" value="1"/>
</dbReference>
<accession>B6W9J9</accession>
<dbReference type="GO" id="GO:0008643">
    <property type="term" value="P:carbohydrate transport"/>
    <property type="evidence" value="ECO:0007669"/>
    <property type="project" value="InterPro"/>
</dbReference>
<evidence type="ECO:0000313" key="6">
    <source>
        <dbReference type="Proteomes" id="UP000005451"/>
    </source>
</evidence>
<dbReference type="SMART" id="SM00382">
    <property type="entry name" value="AAA"/>
    <property type="match status" value="1"/>
</dbReference>
<dbReference type="InterPro" id="IPR017871">
    <property type="entry name" value="ABC_transporter-like_CS"/>
</dbReference>
<evidence type="ECO:0000259" key="4">
    <source>
        <dbReference type="PROSITE" id="PS50893"/>
    </source>
</evidence>
<dbReference type="GO" id="GO:0016887">
    <property type="term" value="F:ATP hydrolysis activity"/>
    <property type="evidence" value="ECO:0007669"/>
    <property type="project" value="InterPro"/>
</dbReference>
<dbReference type="InterPro" id="IPR027417">
    <property type="entry name" value="P-loop_NTPase"/>
</dbReference>
<dbReference type="NCBIfam" id="NF008653">
    <property type="entry name" value="PRK11650.1"/>
    <property type="match status" value="1"/>
</dbReference>
<keyword evidence="2" id="KW-0547">Nucleotide-binding</keyword>
<dbReference type="eggNOG" id="COG3842">
    <property type="taxonomic scope" value="Bacteria"/>
</dbReference>
<dbReference type="Pfam" id="PF17912">
    <property type="entry name" value="OB_MalK"/>
    <property type="match status" value="1"/>
</dbReference>
<reference evidence="5 6" key="1">
    <citation type="submission" date="2008-09" db="EMBL/GenBank/DDBJ databases">
        <authorList>
            <person name="Fulton L."/>
            <person name="Clifton S."/>
            <person name="Fulton B."/>
            <person name="Xu J."/>
            <person name="Minx P."/>
            <person name="Pepin K.H."/>
            <person name="Johnson M."/>
            <person name="Thiruvilangam P."/>
            <person name="Bhonagiri V."/>
            <person name="Nash W.E."/>
            <person name="Mardis E.R."/>
            <person name="Wilson R.K."/>
        </authorList>
    </citation>
    <scope>NUCLEOTIDE SEQUENCE [LARGE SCALE GENOMIC DNA]</scope>
    <source>
        <strain evidence="5 6">DSM 7454</strain>
    </source>
</reference>
<comment type="caution">
    <text evidence="5">The sequence shown here is derived from an EMBL/GenBank/DDBJ whole genome shotgun (WGS) entry which is preliminary data.</text>
</comment>
<dbReference type="FunFam" id="3.40.50.300:FF:000042">
    <property type="entry name" value="Maltose/maltodextrin ABC transporter, ATP-binding protein"/>
    <property type="match status" value="1"/>
</dbReference>
<keyword evidence="1" id="KW-0813">Transport</keyword>
<gene>
    <name evidence="5" type="ORF">ANHYDRO_01254</name>
</gene>
<dbReference type="SUPFAM" id="SSF50331">
    <property type="entry name" value="MOP-like"/>
    <property type="match status" value="1"/>
</dbReference>
<dbReference type="GO" id="GO:0140359">
    <property type="term" value="F:ABC-type transporter activity"/>
    <property type="evidence" value="ECO:0007669"/>
    <property type="project" value="InterPro"/>
</dbReference>
<dbReference type="PROSITE" id="PS00211">
    <property type="entry name" value="ABC_TRANSPORTER_1"/>
    <property type="match status" value="1"/>
</dbReference>
<dbReference type="PANTHER" id="PTHR43875">
    <property type="entry name" value="MALTODEXTRIN IMPORT ATP-BINDING PROTEIN MSMX"/>
    <property type="match status" value="1"/>
</dbReference>
<dbReference type="InterPro" id="IPR040582">
    <property type="entry name" value="OB_MalK-like"/>
</dbReference>
<sequence>MNFDIKGEKMANLSLKNINKIYDNGFHAVKDFNMEIEDKEFIIFVGPSGCGKSTTLRMIAGLEDISSGDLEIDGKRMNDILPKDRDIAMVFQNYALYPHMTVYDNMAFSLKIKKMPKDEIDKKVKEAAQILGIENLLKRKPKQLSGGQRQRVAMGRAIVRNPKVFLMDEPLSNLDAKLRVQMRIEISKLHQKLGTTMIYVTHDQTEAMTLGTRIVVMKDGIVQQIDTPQNLYDHPRNLFVAGFIGSPQINLIDVEILKEDDGIYVKNDHIKLKLPEEKGRALEDKNYIGKKVVFGIRPESLYDDDDYLEKTDQGSIIEAKVRVYELMGAEVYLYFDLGDDQITARVKPSTKARVGENTKFAFDMEKSYLFDPETKLIIE</sequence>
<reference evidence="5 6" key="2">
    <citation type="submission" date="2008-10" db="EMBL/GenBank/DDBJ databases">
        <title>Draft genome sequence of Anaerococcus hydrogenalis (DSM 7454).</title>
        <authorList>
            <person name="Sudarsanam P."/>
            <person name="Ley R."/>
            <person name="Guruge J."/>
            <person name="Turnbaugh P.J."/>
            <person name="Mahowald M."/>
            <person name="Liep D."/>
            <person name="Gordon J."/>
        </authorList>
    </citation>
    <scope>NUCLEOTIDE SEQUENCE [LARGE SCALE GENOMIC DNA]</scope>
    <source>
        <strain evidence="5 6">DSM 7454</strain>
    </source>
</reference>
<dbReference type="InterPro" id="IPR015855">
    <property type="entry name" value="ABC_transpr_MalK-like"/>
</dbReference>
<dbReference type="PANTHER" id="PTHR43875:SF1">
    <property type="entry name" value="OSMOPROTECTIVE COMPOUNDS UPTAKE ATP-BINDING PROTEIN GGTA"/>
    <property type="match status" value="1"/>
</dbReference>
<proteinExistence type="predicted"/>
<dbReference type="GO" id="GO:0055052">
    <property type="term" value="C:ATP-binding cassette (ABC) transporter complex, substrate-binding subunit-containing"/>
    <property type="evidence" value="ECO:0007669"/>
    <property type="project" value="TreeGrafter"/>
</dbReference>
<dbReference type="InterPro" id="IPR047641">
    <property type="entry name" value="ABC_transpr_MalK/UgpC-like"/>
</dbReference>
<dbReference type="SUPFAM" id="SSF52540">
    <property type="entry name" value="P-loop containing nucleoside triphosphate hydrolases"/>
    <property type="match status" value="1"/>
</dbReference>
<dbReference type="InterPro" id="IPR003439">
    <property type="entry name" value="ABC_transporter-like_ATP-bd"/>
</dbReference>
<dbReference type="STRING" id="561177.ANHYDRO_01254"/>
<evidence type="ECO:0000256" key="1">
    <source>
        <dbReference type="ARBA" id="ARBA00022448"/>
    </source>
</evidence>
<dbReference type="Gene3D" id="2.40.50.140">
    <property type="entry name" value="Nucleic acid-binding proteins"/>
    <property type="match status" value="1"/>
</dbReference>
<organism evidence="5 6">
    <name type="scientific">Anaerococcus hydrogenalis DSM 7454</name>
    <dbReference type="NCBI Taxonomy" id="561177"/>
    <lineage>
        <taxon>Bacteria</taxon>
        <taxon>Bacillati</taxon>
        <taxon>Bacillota</taxon>
        <taxon>Tissierellia</taxon>
        <taxon>Tissierellales</taxon>
        <taxon>Peptoniphilaceae</taxon>
        <taxon>Anaerococcus</taxon>
    </lineage>
</organism>
<dbReference type="Proteomes" id="UP000005451">
    <property type="component" value="Unassembled WGS sequence"/>
</dbReference>
<dbReference type="Gene3D" id="2.40.50.100">
    <property type="match status" value="1"/>
</dbReference>
<dbReference type="AlphaFoldDB" id="B6W9J9"/>